<evidence type="ECO:0000256" key="5">
    <source>
        <dbReference type="ARBA" id="ARBA00022571"/>
    </source>
</evidence>
<dbReference type="InterPro" id="IPR036264">
    <property type="entry name" value="Bact_exopeptidase_dim_dom"/>
</dbReference>
<evidence type="ECO:0000256" key="1">
    <source>
        <dbReference type="ARBA" id="ARBA00001947"/>
    </source>
</evidence>
<proteinExistence type="inferred from homology"/>
<keyword evidence="13" id="KW-1185">Reference proteome</keyword>
<dbReference type="Gene3D" id="3.30.70.360">
    <property type="match status" value="1"/>
</dbReference>
<dbReference type="InterPro" id="IPR002933">
    <property type="entry name" value="Peptidase_M20"/>
</dbReference>
<dbReference type="GO" id="GO:0046872">
    <property type="term" value="F:metal ion binding"/>
    <property type="evidence" value="ECO:0007669"/>
    <property type="project" value="UniProtKB-KW"/>
</dbReference>
<dbReference type="NCBIfam" id="NF003474">
    <property type="entry name" value="PRK05111.1"/>
    <property type="match status" value="1"/>
</dbReference>
<dbReference type="GO" id="GO:0008777">
    <property type="term" value="F:acetylornithine deacetylase activity"/>
    <property type="evidence" value="ECO:0007669"/>
    <property type="project" value="TreeGrafter"/>
</dbReference>
<dbReference type="GO" id="GO:0006526">
    <property type="term" value="P:L-arginine biosynthetic process"/>
    <property type="evidence" value="ECO:0007669"/>
    <property type="project" value="UniProtKB-KW"/>
</dbReference>
<feature type="domain" description="Peptidase M20 dimerisation" evidence="11">
    <location>
        <begin position="180"/>
        <end position="291"/>
    </location>
</feature>
<organism evidence="12 13">
    <name type="scientific">Pseudidiomarina taiwanensis</name>
    <dbReference type="NCBI Taxonomy" id="337250"/>
    <lineage>
        <taxon>Bacteria</taxon>
        <taxon>Pseudomonadati</taxon>
        <taxon>Pseudomonadota</taxon>
        <taxon>Gammaproteobacteria</taxon>
        <taxon>Alteromonadales</taxon>
        <taxon>Idiomarinaceae</taxon>
        <taxon>Pseudidiomarina</taxon>
    </lineage>
</organism>
<keyword evidence="9" id="KW-0862">Zinc</keyword>
<evidence type="ECO:0000256" key="7">
    <source>
        <dbReference type="ARBA" id="ARBA00022723"/>
    </source>
</evidence>
<gene>
    <name evidence="12" type="ORF">CWI83_00785</name>
</gene>
<evidence type="ECO:0000259" key="11">
    <source>
        <dbReference type="Pfam" id="PF07687"/>
    </source>
</evidence>
<evidence type="ECO:0000313" key="12">
    <source>
        <dbReference type="EMBL" id="RUO79087.1"/>
    </source>
</evidence>
<keyword evidence="8" id="KW-0378">Hydrolase</keyword>
<comment type="subcellular location">
    <subcellularLocation>
        <location evidence="2">Cytoplasm</location>
    </subcellularLocation>
</comment>
<dbReference type="AlphaFoldDB" id="A0A432ZMI1"/>
<name>A0A432ZMI1_9GAMM</name>
<comment type="cofactor">
    <cofactor evidence="1">
        <name>Zn(2+)</name>
        <dbReference type="ChEBI" id="CHEBI:29105"/>
    </cofactor>
</comment>
<dbReference type="NCBIfam" id="TIGR01892">
    <property type="entry name" value="AcOrn-deacetyl"/>
    <property type="match status" value="1"/>
</dbReference>
<evidence type="ECO:0000256" key="10">
    <source>
        <dbReference type="ARBA" id="ARBA00023285"/>
    </source>
</evidence>
<dbReference type="PROSITE" id="PS00759">
    <property type="entry name" value="ARGE_DAPE_CPG2_2"/>
    <property type="match status" value="1"/>
</dbReference>
<keyword evidence="6" id="KW-0028">Amino-acid biosynthesis</keyword>
<dbReference type="Pfam" id="PF07687">
    <property type="entry name" value="M20_dimer"/>
    <property type="match status" value="1"/>
</dbReference>
<dbReference type="CDD" id="cd03894">
    <property type="entry name" value="M20_ArgE"/>
    <property type="match status" value="1"/>
</dbReference>
<dbReference type="SUPFAM" id="SSF55031">
    <property type="entry name" value="Bacterial exopeptidase dimerisation domain"/>
    <property type="match status" value="1"/>
</dbReference>
<dbReference type="EMBL" id="PIQG01000001">
    <property type="protein sequence ID" value="RUO79087.1"/>
    <property type="molecule type" value="Genomic_DNA"/>
</dbReference>
<dbReference type="InterPro" id="IPR011650">
    <property type="entry name" value="Peptidase_M20_dimer"/>
</dbReference>
<evidence type="ECO:0000256" key="4">
    <source>
        <dbReference type="ARBA" id="ARBA00022490"/>
    </source>
</evidence>
<dbReference type="InterPro" id="IPR010169">
    <property type="entry name" value="AcOrn-deacetyl"/>
</dbReference>
<keyword evidence="7" id="KW-0479">Metal-binding</keyword>
<protein>
    <submittedName>
        <fullName evidence="12">Acetylornithine deacetylase</fullName>
    </submittedName>
</protein>
<dbReference type="Proteomes" id="UP000288279">
    <property type="component" value="Unassembled WGS sequence"/>
</dbReference>
<comment type="caution">
    <text evidence="12">The sequence shown here is derived from an EMBL/GenBank/DDBJ whole genome shotgun (WGS) entry which is preliminary data.</text>
</comment>
<evidence type="ECO:0000256" key="9">
    <source>
        <dbReference type="ARBA" id="ARBA00022833"/>
    </source>
</evidence>
<evidence type="ECO:0000256" key="8">
    <source>
        <dbReference type="ARBA" id="ARBA00022801"/>
    </source>
</evidence>
<dbReference type="HAMAP" id="MF_01108">
    <property type="entry name" value="ArgE"/>
    <property type="match status" value="1"/>
</dbReference>
<dbReference type="InterPro" id="IPR050072">
    <property type="entry name" value="Peptidase_M20A"/>
</dbReference>
<dbReference type="PANTHER" id="PTHR43808">
    <property type="entry name" value="ACETYLORNITHINE DEACETYLASE"/>
    <property type="match status" value="1"/>
</dbReference>
<dbReference type="InterPro" id="IPR001261">
    <property type="entry name" value="ArgE/DapE_CS"/>
</dbReference>
<dbReference type="GO" id="GO:0005737">
    <property type="term" value="C:cytoplasm"/>
    <property type="evidence" value="ECO:0007669"/>
    <property type="project" value="UniProtKB-SubCell"/>
</dbReference>
<keyword evidence="5" id="KW-0055">Arginine biosynthesis</keyword>
<keyword evidence="10" id="KW-0170">Cobalt</keyword>
<evidence type="ECO:0000256" key="6">
    <source>
        <dbReference type="ARBA" id="ARBA00022605"/>
    </source>
</evidence>
<evidence type="ECO:0000313" key="13">
    <source>
        <dbReference type="Proteomes" id="UP000288279"/>
    </source>
</evidence>
<dbReference type="PANTHER" id="PTHR43808:SF1">
    <property type="entry name" value="ACETYLORNITHINE DEACETYLASE"/>
    <property type="match status" value="1"/>
</dbReference>
<dbReference type="Gene3D" id="3.40.630.10">
    <property type="entry name" value="Zn peptidases"/>
    <property type="match status" value="1"/>
</dbReference>
<keyword evidence="4" id="KW-0963">Cytoplasm</keyword>
<dbReference type="Pfam" id="PF01546">
    <property type="entry name" value="Peptidase_M20"/>
    <property type="match status" value="1"/>
</dbReference>
<sequence length="390" mass="42681">MATLPSFLELYRELIASPSVSCLDAHWDTSNKIVIGKLAGWFELLGFTVQVNELEAQRGKFNMLASYYPDGVSSGGLLLSGHTDTVPWDEGRWSQDPFTLTERDGRLYGLGSADMKGFFAFVLEVLRDLDLTKLSKPLHILATADEETSMAGAREIDRFHGLKPDYAIIGEPTSMTPVIMHKGHMSESIRVTGKSGHSSNPAAGINAIEVMHDVITELRQIQTRFAERYCDHHFAVPYPTLNLGSIHGGDAANRICACCELHIDMRPLPGMQLNEMYELIDERLAEVKQKYPGAVALTHLHAPIPGYRCAEDAELVDIATVITGNAAEPANYCTEAPFIQAVTPQTIILGPGSIAQAHQPDEYIEVKEIAPALAQLSRLIHQLTAAPAPV</sequence>
<evidence type="ECO:0000256" key="2">
    <source>
        <dbReference type="ARBA" id="ARBA00004496"/>
    </source>
</evidence>
<evidence type="ECO:0000256" key="3">
    <source>
        <dbReference type="ARBA" id="ARBA00005691"/>
    </source>
</evidence>
<accession>A0A432ZMI1</accession>
<dbReference type="OrthoDB" id="3665926at2"/>
<dbReference type="RefSeq" id="WP_126824411.1">
    <property type="nucleotide sequence ID" value="NZ_PIQG01000001.1"/>
</dbReference>
<dbReference type="SUPFAM" id="SSF53187">
    <property type="entry name" value="Zn-dependent exopeptidases"/>
    <property type="match status" value="1"/>
</dbReference>
<dbReference type="PROSITE" id="PS00758">
    <property type="entry name" value="ARGE_DAPE_CPG2_1"/>
    <property type="match status" value="1"/>
</dbReference>
<dbReference type="FunFam" id="3.30.70.360:FF:000003">
    <property type="entry name" value="Acetylornithine deacetylase"/>
    <property type="match status" value="1"/>
</dbReference>
<comment type="similarity">
    <text evidence="3">Belongs to the peptidase M20A family. ArgE subfamily.</text>
</comment>
<reference evidence="12 13" key="1">
    <citation type="journal article" date="2011" name="Front. Microbiol.">
        <title>Genomic signatures of strain selection and enhancement in Bacillus atrophaeus var. globigii, a historical biowarfare simulant.</title>
        <authorList>
            <person name="Gibbons H.S."/>
            <person name="Broomall S.M."/>
            <person name="McNew L.A."/>
            <person name="Daligault H."/>
            <person name="Chapman C."/>
            <person name="Bruce D."/>
            <person name="Karavis M."/>
            <person name="Krepps M."/>
            <person name="McGregor P.A."/>
            <person name="Hong C."/>
            <person name="Park K.H."/>
            <person name="Akmal A."/>
            <person name="Feldman A."/>
            <person name="Lin J.S."/>
            <person name="Chang W.E."/>
            <person name="Higgs B.W."/>
            <person name="Demirev P."/>
            <person name="Lindquist J."/>
            <person name="Liem A."/>
            <person name="Fochler E."/>
            <person name="Read T.D."/>
            <person name="Tapia R."/>
            <person name="Johnson S."/>
            <person name="Bishop-Lilly K.A."/>
            <person name="Detter C."/>
            <person name="Han C."/>
            <person name="Sozhamannan S."/>
            <person name="Rosenzweig C.N."/>
            <person name="Skowronski E.W."/>
        </authorList>
    </citation>
    <scope>NUCLEOTIDE SEQUENCE [LARGE SCALE GENOMIC DNA]</scope>
    <source>
        <strain evidence="12 13">PIT1</strain>
    </source>
</reference>